<gene>
    <name evidence="3" type="ORF">FIV42_23810</name>
</gene>
<evidence type="ECO:0000256" key="2">
    <source>
        <dbReference type="SAM" id="Phobius"/>
    </source>
</evidence>
<feature type="region of interest" description="Disordered" evidence="1">
    <location>
        <begin position="303"/>
        <end position="346"/>
    </location>
</feature>
<feature type="region of interest" description="Disordered" evidence="1">
    <location>
        <begin position="194"/>
        <end position="249"/>
    </location>
</feature>
<proteinExistence type="predicted"/>
<keyword evidence="2" id="KW-0472">Membrane</keyword>
<keyword evidence="2" id="KW-1133">Transmembrane helix</keyword>
<keyword evidence="2" id="KW-0812">Transmembrane</keyword>
<reference evidence="3 4" key="1">
    <citation type="submission" date="2019-06" db="EMBL/GenBank/DDBJ databases">
        <title>Persicimonas caeni gen. nov., sp. nov., a predatory bacterium isolated from solar saltern.</title>
        <authorList>
            <person name="Wang S."/>
        </authorList>
    </citation>
    <scope>NUCLEOTIDE SEQUENCE [LARGE SCALE GENOMIC DNA]</scope>
    <source>
        <strain evidence="3 4">YN101</strain>
    </source>
</reference>
<feature type="transmembrane region" description="Helical" evidence="2">
    <location>
        <begin position="148"/>
        <end position="171"/>
    </location>
</feature>
<name>A0A4Y6PZB6_PERCE</name>
<evidence type="ECO:0000256" key="1">
    <source>
        <dbReference type="SAM" id="MobiDB-lite"/>
    </source>
</evidence>
<keyword evidence="4" id="KW-1185">Reference proteome</keyword>
<dbReference type="AlphaFoldDB" id="A0A4Y6PZB6"/>
<organism evidence="3 4">
    <name type="scientific">Persicimonas caeni</name>
    <dbReference type="NCBI Taxonomy" id="2292766"/>
    <lineage>
        <taxon>Bacteria</taxon>
        <taxon>Deltaproteobacteria</taxon>
        <taxon>Bradymonadales</taxon>
        <taxon>Bradymonadaceae</taxon>
        <taxon>Persicimonas</taxon>
    </lineage>
</organism>
<accession>A0A5B8YA72</accession>
<accession>A0A4Y6PZB6</accession>
<evidence type="ECO:0000313" key="3">
    <source>
        <dbReference type="EMBL" id="QDG53661.1"/>
    </source>
</evidence>
<dbReference type="InterPro" id="IPR049806">
    <property type="entry name" value="MasK-like_C"/>
</dbReference>
<feature type="compositionally biased region" description="Basic and acidic residues" evidence="1">
    <location>
        <begin position="194"/>
        <end position="205"/>
    </location>
</feature>
<protein>
    <submittedName>
        <fullName evidence="3">AgmX/PglI C-terminal domain-containing protein</fullName>
    </submittedName>
</protein>
<feature type="compositionally biased region" description="Basic and acidic residues" evidence="1">
    <location>
        <begin position="303"/>
        <end position="315"/>
    </location>
</feature>
<dbReference type="Proteomes" id="UP000315995">
    <property type="component" value="Chromosome"/>
</dbReference>
<dbReference type="OrthoDB" id="5392467at2"/>
<sequence>MTRGWTMAKQTQGRVQQALRVGIFLEGRLIEERLLFEPQSVTIGRSSWRTDFVVPSESLPARLELFATAEGRFVLKLVDGATVRLARTAEAAVEQIEAGDGHVAIERGTRGKVTLGEVTVMFHYVERRRPPANPRLPRAFRGAWMTQLSPVSAMAIALSAVLQAGFVVWVLNQEWPEPLEAQVFADNTFAEVLVRPKEERDRPPEPLDPSGPTEEGEHGEPGEAPPAESAASEQPTDSEPSEPVDRLRMTEQVEKETIIGVIGSRNADGDNAVDEILAMSEEMDVEGAFAGAGKVRRGQVGEERMAGSGRDDDGPGKTVGVGGLERTSGARQAGQGVQTGQKDEEEVECRGCSVSIPEDSPSGSTPPALAAEVSEQIRRIKSRIESCYVRRVKQYPSLSGKVVITFTVEARGSRGQVSDARVSVDKVGHGVGKCVAREIKRIRLRGAPQVPAVFNKAFVFDTGR</sequence>
<dbReference type="NCBIfam" id="NF033768">
    <property type="entry name" value="myxo_SS_tail"/>
    <property type="match status" value="1"/>
</dbReference>
<evidence type="ECO:0000313" key="4">
    <source>
        <dbReference type="Proteomes" id="UP000315995"/>
    </source>
</evidence>
<dbReference type="EMBL" id="CP041186">
    <property type="protein sequence ID" value="QDG53661.1"/>
    <property type="molecule type" value="Genomic_DNA"/>
</dbReference>